<dbReference type="EMBL" id="PTIX01000012">
    <property type="protein sequence ID" value="PPK65857.1"/>
    <property type="molecule type" value="Genomic_DNA"/>
</dbReference>
<evidence type="ECO:0008006" key="14">
    <source>
        <dbReference type="Google" id="ProtNLM"/>
    </source>
</evidence>
<feature type="transmembrane region" description="Helical" evidence="11">
    <location>
        <begin position="354"/>
        <end position="370"/>
    </location>
</feature>
<dbReference type="PANTHER" id="PTHR12468">
    <property type="entry name" value="GPI MANNOSYLTRANSFERASE 2"/>
    <property type="match status" value="1"/>
</dbReference>
<dbReference type="AlphaFoldDB" id="A0A2S6GKU6"/>
<dbReference type="InterPro" id="IPR007315">
    <property type="entry name" value="PIG-V/Gpi18"/>
</dbReference>
<evidence type="ECO:0000256" key="9">
    <source>
        <dbReference type="ARBA" id="ARBA00023136"/>
    </source>
</evidence>
<evidence type="ECO:0000313" key="12">
    <source>
        <dbReference type="EMBL" id="PPK65857.1"/>
    </source>
</evidence>
<evidence type="ECO:0000313" key="13">
    <source>
        <dbReference type="Proteomes" id="UP000239203"/>
    </source>
</evidence>
<keyword evidence="9 11" id="KW-0472">Membrane</keyword>
<protein>
    <recommendedName>
        <fullName evidence="14">Dolichyl-phosphate-mannose-protein mannosyltransferase</fullName>
    </recommendedName>
</protein>
<feature type="transmembrane region" description="Helical" evidence="11">
    <location>
        <begin position="160"/>
        <end position="193"/>
    </location>
</feature>
<feature type="transmembrane region" description="Helical" evidence="11">
    <location>
        <begin position="302"/>
        <end position="323"/>
    </location>
</feature>
<keyword evidence="7" id="KW-0256">Endoplasmic reticulum</keyword>
<evidence type="ECO:0000256" key="11">
    <source>
        <dbReference type="SAM" id="Phobius"/>
    </source>
</evidence>
<dbReference type="GO" id="GO:0004376">
    <property type="term" value="F:GPI mannosyltransferase activity"/>
    <property type="evidence" value="ECO:0007669"/>
    <property type="project" value="InterPro"/>
</dbReference>
<name>A0A2S6GKU6_9PSEU</name>
<evidence type="ECO:0000256" key="8">
    <source>
        <dbReference type="ARBA" id="ARBA00022989"/>
    </source>
</evidence>
<dbReference type="OrthoDB" id="151635at2"/>
<evidence type="ECO:0000256" key="10">
    <source>
        <dbReference type="SAM" id="MobiDB-lite"/>
    </source>
</evidence>
<organism evidence="12 13">
    <name type="scientific">Actinokineospora auranticolor</name>
    <dbReference type="NCBI Taxonomy" id="155976"/>
    <lineage>
        <taxon>Bacteria</taxon>
        <taxon>Bacillati</taxon>
        <taxon>Actinomycetota</taxon>
        <taxon>Actinomycetes</taxon>
        <taxon>Pseudonocardiales</taxon>
        <taxon>Pseudonocardiaceae</taxon>
        <taxon>Actinokineospora</taxon>
    </lineage>
</organism>
<dbReference type="Proteomes" id="UP000239203">
    <property type="component" value="Unassembled WGS sequence"/>
</dbReference>
<comment type="subcellular location">
    <subcellularLocation>
        <location evidence="1">Endoplasmic reticulum membrane</location>
        <topology evidence="1">Multi-pass membrane protein</topology>
    </subcellularLocation>
</comment>
<proteinExistence type="predicted"/>
<dbReference type="GO" id="GO:0006506">
    <property type="term" value="P:GPI anchor biosynthetic process"/>
    <property type="evidence" value="ECO:0007669"/>
    <property type="project" value="UniProtKB-UniPathway"/>
</dbReference>
<keyword evidence="4" id="KW-0328">Glycosyltransferase</keyword>
<dbReference type="RefSeq" id="WP_104480834.1">
    <property type="nucleotide sequence ID" value="NZ_CP154825.1"/>
</dbReference>
<feature type="transmembrane region" description="Helical" evidence="11">
    <location>
        <begin position="243"/>
        <end position="262"/>
    </location>
</feature>
<dbReference type="UniPathway" id="UPA00196"/>
<comment type="caution">
    <text evidence="12">The sequence shown here is derived from an EMBL/GenBank/DDBJ whole genome shotgun (WGS) entry which is preliminary data.</text>
</comment>
<evidence type="ECO:0000256" key="7">
    <source>
        <dbReference type="ARBA" id="ARBA00022824"/>
    </source>
</evidence>
<dbReference type="PANTHER" id="PTHR12468:SF2">
    <property type="entry name" value="GPI MANNOSYLTRANSFERASE 2"/>
    <property type="match status" value="1"/>
</dbReference>
<dbReference type="GO" id="GO:0000009">
    <property type="term" value="F:alpha-1,6-mannosyltransferase activity"/>
    <property type="evidence" value="ECO:0007669"/>
    <property type="project" value="InterPro"/>
</dbReference>
<evidence type="ECO:0000256" key="5">
    <source>
        <dbReference type="ARBA" id="ARBA00022679"/>
    </source>
</evidence>
<keyword evidence="13" id="KW-1185">Reference proteome</keyword>
<feature type="transmembrane region" description="Helical" evidence="11">
    <location>
        <begin position="126"/>
        <end position="148"/>
    </location>
</feature>
<gene>
    <name evidence="12" type="ORF">CLV40_112119</name>
</gene>
<accession>A0A2S6GKU6</accession>
<sequence length="403" mass="42286">MSATDVTSAAAGTADDDAESAPTGARVRWSPAQALRLLTPALVFLGVREIGLLGLSWMSEKKGASASEALRSWDGQWFLSIAANGYAGVPDHLVDAFGRRSPETPLAFFPGYPTLVGWVNDLGFDLVPAALAVTIVFGVVCAYGLTRLGELVPGGGRRTGLALVALFAASPMSIVLSMAYSEAMFCAFAIWALVFVLERQWLEAGLACAVAGLVRPTAAALILAVGLAAVVAVVRRQDGWRPWVGGLVAPLGLLGYLAWVGFQTGEWNGWFALQERGWDSGFDGGKATVKFSVDVLGDGRSVLEVATVALIVVALVLVAVAVRQRMPWPVLVYTVGVLVMDLCSNGLMNSKVRLMVPAFALLVPIAIGLAKRKTSTAVTALAAVAVTGSWFGAYALTAWGYAI</sequence>
<evidence type="ECO:0000256" key="2">
    <source>
        <dbReference type="ARBA" id="ARBA00004687"/>
    </source>
</evidence>
<keyword evidence="8 11" id="KW-1133">Transmembrane helix</keyword>
<evidence type="ECO:0000256" key="1">
    <source>
        <dbReference type="ARBA" id="ARBA00004477"/>
    </source>
</evidence>
<dbReference type="GO" id="GO:0016020">
    <property type="term" value="C:membrane"/>
    <property type="evidence" value="ECO:0007669"/>
    <property type="project" value="GOC"/>
</dbReference>
<evidence type="ECO:0000256" key="6">
    <source>
        <dbReference type="ARBA" id="ARBA00022692"/>
    </source>
</evidence>
<reference evidence="12 13" key="1">
    <citation type="submission" date="2018-02" db="EMBL/GenBank/DDBJ databases">
        <title>Genomic Encyclopedia of Archaeal and Bacterial Type Strains, Phase II (KMG-II): from individual species to whole genera.</title>
        <authorList>
            <person name="Goeker M."/>
        </authorList>
    </citation>
    <scope>NUCLEOTIDE SEQUENCE [LARGE SCALE GENOMIC DNA]</scope>
    <source>
        <strain evidence="12 13">YU 961-1</strain>
    </source>
</reference>
<feature type="compositionally biased region" description="Low complexity" evidence="10">
    <location>
        <begin position="1"/>
        <end position="13"/>
    </location>
</feature>
<feature type="transmembrane region" description="Helical" evidence="11">
    <location>
        <begin position="330"/>
        <end position="348"/>
    </location>
</feature>
<keyword evidence="6 11" id="KW-0812">Transmembrane</keyword>
<feature type="transmembrane region" description="Helical" evidence="11">
    <location>
        <begin position="377"/>
        <end position="402"/>
    </location>
</feature>
<keyword evidence="3" id="KW-0337">GPI-anchor biosynthesis</keyword>
<feature type="region of interest" description="Disordered" evidence="10">
    <location>
        <begin position="1"/>
        <end position="25"/>
    </location>
</feature>
<keyword evidence="5" id="KW-0808">Transferase</keyword>
<evidence type="ECO:0000256" key="3">
    <source>
        <dbReference type="ARBA" id="ARBA00022502"/>
    </source>
</evidence>
<comment type="pathway">
    <text evidence="2">Glycolipid biosynthesis; glycosylphosphatidylinositol-anchor biosynthesis.</text>
</comment>
<feature type="transmembrane region" description="Helical" evidence="11">
    <location>
        <begin position="213"/>
        <end position="234"/>
    </location>
</feature>
<evidence type="ECO:0000256" key="4">
    <source>
        <dbReference type="ARBA" id="ARBA00022676"/>
    </source>
</evidence>